<evidence type="ECO:0000256" key="6">
    <source>
        <dbReference type="ARBA" id="ARBA00022989"/>
    </source>
</evidence>
<sequence length="522" mass="53181">MTGGRVVRRPGIVLAVVSCAVFMAMLDNLVVNNALPSIGEELDTSVSGLQWVVAGYTLVFAATLLSASVVGDRLGQRRAFFTGLGAFMAGSALGSVATGQGLLVAGRGIQGLGAAVLLPAGTALLRHTYTDDAGRARAIGVRGAVGGLGIALGPVIGGPLVEALGWRSVMWINLPVGLAALLVGLRVLPRPPAAPVRWDPAGQALAVTGLGSLVHALIQGPVDGWRTPPVVACLALAAVALTAFGAVEARGARPMLDPALFRARASRAAAVSCFASGLALFGATFFLTFYLQNILGWSAAGAGAVFLSASVFIAFTSPLAGVLTGRYGARPPLVLGLVLSALALAGLSRYGRGAAFADYGWLLPVLGAGTGLLFVPTMITMVQGAPAAHAGTASAVVDTLREVGGVVGVAALGAVLTTRMRTTLYERTARAGLPHDAVEDLVRTAVADGPVHRLGAGRPGAGPPLARVWMEESFVDGLRLALRCGALVLVCALVVVLVLLWGRRPPAATLPAVPERRGELKR</sequence>
<protein>
    <submittedName>
        <fullName evidence="11">MFS transporter</fullName>
    </submittedName>
</protein>
<feature type="domain" description="Major facilitator superfamily (MFS) profile" evidence="10">
    <location>
        <begin position="13"/>
        <end position="503"/>
    </location>
</feature>
<evidence type="ECO:0000313" key="12">
    <source>
        <dbReference type="Proteomes" id="UP000218944"/>
    </source>
</evidence>
<dbReference type="GO" id="GO:0046677">
    <property type="term" value="P:response to antibiotic"/>
    <property type="evidence" value="ECO:0007669"/>
    <property type="project" value="UniProtKB-KW"/>
</dbReference>
<dbReference type="PANTHER" id="PTHR42718:SF9">
    <property type="entry name" value="MAJOR FACILITATOR SUPERFAMILY MULTIDRUG TRANSPORTER MFSC"/>
    <property type="match status" value="1"/>
</dbReference>
<dbReference type="PROSITE" id="PS50850">
    <property type="entry name" value="MFS"/>
    <property type="match status" value="1"/>
</dbReference>
<dbReference type="PANTHER" id="PTHR42718">
    <property type="entry name" value="MAJOR FACILITATOR SUPERFAMILY MULTIDRUG TRANSPORTER MFSC"/>
    <property type="match status" value="1"/>
</dbReference>
<comment type="caution">
    <text evidence="11">The sequence shown here is derived from an EMBL/GenBank/DDBJ whole genome shotgun (WGS) entry which is preliminary data.</text>
</comment>
<gene>
    <name evidence="11" type="ORF">CK936_05165</name>
</gene>
<dbReference type="RefSeq" id="WP_095579265.1">
    <property type="nucleotide sequence ID" value="NZ_JAJQQS010000016.1"/>
</dbReference>
<evidence type="ECO:0000256" key="1">
    <source>
        <dbReference type="ARBA" id="ARBA00004651"/>
    </source>
</evidence>
<keyword evidence="12" id="KW-1185">Reference proteome</keyword>
<reference evidence="11 12" key="1">
    <citation type="submission" date="2017-08" db="EMBL/GenBank/DDBJ databases">
        <title>Genome sequence of Streptomyces albireticuli NRRL B-1670.</title>
        <authorList>
            <person name="Graham D.E."/>
            <person name="Mahan K.M."/>
            <person name="Klingeman D.M."/>
            <person name="Hettich R.L."/>
            <person name="Parry R.J."/>
            <person name="Spain J.C."/>
        </authorList>
    </citation>
    <scope>NUCLEOTIDE SEQUENCE [LARGE SCALE GENOMIC DNA]</scope>
    <source>
        <strain evidence="11 12">NRRL B-1670</strain>
    </source>
</reference>
<dbReference type="CDD" id="cd17321">
    <property type="entry name" value="MFS_MMR_MDR_like"/>
    <property type="match status" value="1"/>
</dbReference>
<accession>A0A2A2DEP7</accession>
<dbReference type="InterPro" id="IPR011701">
    <property type="entry name" value="MFS"/>
</dbReference>
<proteinExistence type="inferred from homology"/>
<evidence type="ECO:0000256" key="5">
    <source>
        <dbReference type="ARBA" id="ARBA00022692"/>
    </source>
</evidence>
<keyword evidence="7 9" id="KW-0472">Membrane</keyword>
<dbReference type="EMBL" id="NSJV01000096">
    <property type="protein sequence ID" value="PAU49927.1"/>
    <property type="molecule type" value="Genomic_DNA"/>
</dbReference>
<keyword evidence="5 9" id="KW-0812">Transmembrane</keyword>
<comment type="similarity">
    <text evidence="2">Belongs to the major facilitator superfamily. EmrB family.</text>
</comment>
<feature type="transmembrane region" description="Helical" evidence="9">
    <location>
        <begin position="359"/>
        <end position="379"/>
    </location>
</feature>
<evidence type="ECO:0000256" key="7">
    <source>
        <dbReference type="ARBA" id="ARBA00023136"/>
    </source>
</evidence>
<feature type="transmembrane region" description="Helical" evidence="9">
    <location>
        <begin position="480"/>
        <end position="501"/>
    </location>
</feature>
<feature type="transmembrane region" description="Helical" evidence="9">
    <location>
        <begin position="109"/>
        <end position="127"/>
    </location>
</feature>
<dbReference type="Proteomes" id="UP000218944">
    <property type="component" value="Unassembled WGS sequence"/>
</dbReference>
<feature type="transmembrane region" description="Helical" evidence="9">
    <location>
        <begin position="268"/>
        <end position="291"/>
    </location>
</feature>
<evidence type="ECO:0000256" key="8">
    <source>
        <dbReference type="ARBA" id="ARBA00023251"/>
    </source>
</evidence>
<keyword evidence="4" id="KW-1003">Cell membrane</keyword>
<feature type="transmembrane region" description="Helical" evidence="9">
    <location>
        <begin position="139"/>
        <end position="157"/>
    </location>
</feature>
<comment type="subcellular location">
    <subcellularLocation>
        <location evidence="1">Cell membrane</location>
        <topology evidence="1">Multi-pass membrane protein</topology>
    </subcellularLocation>
</comment>
<feature type="transmembrane region" description="Helical" evidence="9">
    <location>
        <begin position="51"/>
        <end position="70"/>
    </location>
</feature>
<dbReference type="GO" id="GO:0022857">
    <property type="term" value="F:transmembrane transporter activity"/>
    <property type="evidence" value="ECO:0007669"/>
    <property type="project" value="InterPro"/>
</dbReference>
<dbReference type="Pfam" id="PF07690">
    <property type="entry name" value="MFS_1"/>
    <property type="match status" value="1"/>
</dbReference>
<feature type="transmembrane region" description="Helical" evidence="9">
    <location>
        <begin position="169"/>
        <end position="188"/>
    </location>
</feature>
<organism evidence="11 12">
    <name type="scientific">Streptomyces albireticuli</name>
    <dbReference type="NCBI Taxonomy" id="1940"/>
    <lineage>
        <taxon>Bacteria</taxon>
        <taxon>Bacillati</taxon>
        <taxon>Actinomycetota</taxon>
        <taxon>Actinomycetes</taxon>
        <taxon>Kitasatosporales</taxon>
        <taxon>Streptomycetaceae</taxon>
        <taxon>Streptomyces</taxon>
    </lineage>
</organism>
<evidence type="ECO:0000256" key="2">
    <source>
        <dbReference type="ARBA" id="ARBA00008537"/>
    </source>
</evidence>
<dbReference type="AlphaFoldDB" id="A0A2A2DEP7"/>
<dbReference type="InterPro" id="IPR020846">
    <property type="entry name" value="MFS_dom"/>
</dbReference>
<evidence type="ECO:0000256" key="9">
    <source>
        <dbReference type="SAM" id="Phobius"/>
    </source>
</evidence>
<dbReference type="SUPFAM" id="SSF103473">
    <property type="entry name" value="MFS general substrate transporter"/>
    <property type="match status" value="1"/>
</dbReference>
<evidence type="ECO:0000256" key="3">
    <source>
        <dbReference type="ARBA" id="ARBA00022448"/>
    </source>
</evidence>
<dbReference type="Gene3D" id="1.20.1720.10">
    <property type="entry name" value="Multidrug resistance protein D"/>
    <property type="match status" value="1"/>
</dbReference>
<dbReference type="GO" id="GO:0005886">
    <property type="term" value="C:plasma membrane"/>
    <property type="evidence" value="ECO:0007669"/>
    <property type="project" value="UniProtKB-SubCell"/>
</dbReference>
<feature type="transmembrane region" description="Helical" evidence="9">
    <location>
        <begin position="327"/>
        <end position="347"/>
    </location>
</feature>
<feature type="transmembrane region" description="Helical" evidence="9">
    <location>
        <begin position="229"/>
        <end position="247"/>
    </location>
</feature>
<dbReference type="Gene3D" id="1.20.1250.20">
    <property type="entry name" value="MFS general substrate transporter like domains"/>
    <property type="match status" value="1"/>
</dbReference>
<feature type="transmembrane region" description="Helical" evidence="9">
    <location>
        <begin position="79"/>
        <end position="103"/>
    </location>
</feature>
<feature type="transmembrane region" description="Helical" evidence="9">
    <location>
        <begin position="297"/>
        <end position="315"/>
    </location>
</feature>
<evidence type="ECO:0000259" key="10">
    <source>
        <dbReference type="PROSITE" id="PS50850"/>
    </source>
</evidence>
<keyword evidence="6 9" id="KW-1133">Transmembrane helix</keyword>
<keyword evidence="8" id="KW-0046">Antibiotic resistance</keyword>
<dbReference type="InterPro" id="IPR036259">
    <property type="entry name" value="MFS_trans_sf"/>
</dbReference>
<evidence type="ECO:0000256" key="4">
    <source>
        <dbReference type="ARBA" id="ARBA00022475"/>
    </source>
</evidence>
<dbReference type="InterPro" id="IPR004638">
    <property type="entry name" value="EmrB-like"/>
</dbReference>
<keyword evidence="3" id="KW-0813">Transport</keyword>
<feature type="transmembrane region" description="Helical" evidence="9">
    <location>
        <begin position="12"/>
        <end position="31"/>
    </location>
</feature>
<evidence type="ECO:0000313" key="11">
    <source>
        <dbReference type="EMBL" id="PAU49927.1"/>
    </source>
</evidence>
<dbReference type="NCBIfam" id="TIGR00711">
    <property type="entry name" value="efflux_EmrB"/>
    <property type="match status" value="1"/>
</dbReference>
<name>A0A2A2DEP7_9ACTN</name>